<feature type="compositionally biased region" description="Basic and acidic residues" evidence="1">
    <location>
        <begin position="53"/>
        <end position="65"/>
    </location>
</feature>
<evidence type="ECO:0000313" key="3">
    <source>
        <dbReference type="Proteomes" id="UP000291084"/>
    </source>
</evidence>
<name>A0A0S3SS84_PHAAN</name>
<proteinExistence type="predicted"/>
<keyword evidence="3" id="KW-1185">Reference proteome</keyword>
<sequence length="249" mass="27425">MKPKPRSSIFYPNPEAADECGEYGDCGEYGECGEVAARSQQGGGEIAAWSRRGRSETAVRPRRGGDVVAARSRRGDPRPMAFLQRLNVGGKRDEARRGGGEVVARWRRGRPAAVAFLREGEASTFRRCDCLPGFEPRSEREWFIRDESGGCMRKSNLSRCGSREGFVEVAHVKVPNTLKIRCAAYTSAKRARRVDALELEGRAAANFGEEECPVEKKKECGGMVEVKHTTLHAPAPAPASKGWCPKRNE</sequence>
<organism evidence="2 3">
    <name type="scientific">Vigna angularis var. angularis</name>
    <dbReference type="NCBI Taxonomy" id="157739"/>
    <lineage>
        <taxon>Eukaryota</taxon>
        <taxon>Viridiplantae</taxon>
        <taxon>Streptophyta</taxon>
        <taxon>Embryophyta</taxon>
        <taxon>Tracheophyta</taxon>
        <taxon>Spermatophyta</taxon>
        <taxon>Magnoliopsida</taxon>
        <taxon>eudicotyledons</taxon>
        <taxon>Gunneridae</taxon>
        <taxon>Pentapetalae</taxon>
        <taxon>rosids</taxon>
        <taxon>fabids</taxon>
        <taxon>Fabales</taxon>
        <taxon>Fabaceae</taxon>
        <taxon>Papilionoideae</taxon>
        <taxon>50 kb inversion clade</taxon>
        <taxon>NPAAA clade</taxon>
        <taxon>indigoferoid/millettioid clade</taxon>
        <taxon>Phaseoleae</taxon>
        <taxon>Vigna</taxon>
    </lineage>
</organism>
<evidence type="ECO:0000313" key="2">
    <source>
        <dbReference type="EMBL" id="BAT95685.1"/>
    </source>
</evidence>
<dbReference type="AlphaFoldDB" id="A0A0S3SS84"/>
<feature type="region of interest" description="Disordered" evidence="1">
    <location>
        <begin position="43"/>
        <end position="72"/>
    </location>
</feature>
<protein>
    <submittedName>
        <fullName evidence="2">Uncharacterized protein</fullName>
    </submittedName>
</protein>
<dbReference type="Proteomes" id="UP000291084">
    <property type="component" value="Chromosome 8"/>
</dbReference>
<evidence type="ECO:0000256" key="1">
    <source>
        <dbReference type="SAM" id="MobiDB-lite"/>
    </source>
</evidence>
<gene>
    <name evidence="2" type="primary">Vigan.08G245000</name>
    <name evidence="2" type="ORF">VIGAN_08245000</name>
</gene>
<dbReference type="EMBL" id="AP015041">
    <property type="protein sequence ID" value="BAT95685.1"/>
    <property type="molecule type" value="Genomic_DNA"/>
</dbReference>
<dbReference type="PANTHER" id="PTHR32444">
    <property type="entry name" value="BULB-TYPE LECTIN DOMAIN-CONTAINING PROTEIN"/>
    <property type="match status" value="1"/>
</dbReference>
<reference evidence="2 3" key="1">
    <citation type="journal article" date="2015" name="Sci. Rep.">
        <title>The power of single molecule real-time sequencing technology in the de novo assembly of a eukaryotic genome.</title>
        <authorList>
            <person name="Sakai H."/>
            <person name="Naito K."/>
            <person name="Ogiso-Tanaka E."/>
            <person name="Takahashi Y."/>
            <person name="Iseki K."/>
            <person name="Muto C."/>
            <person name="Satou K."/>
            <person name="Teruya K."/>
            <person name="Shiroma A."/>
            <person name="Shimoji M."/>
            <person name="Hirano T."/>
            <person name="Itoh T."/>
            <person name="Kaga A."/>
            <person name="Tomooka N."/>
        </authorList>
    </citation>
    <scope>NUCLEOTIDE SEQUENCE [LARGE SCALE GENOMIC DNA]</scope>
    <source>
        <strain evidence="3">cv. Shumari</strain>
    </source>
</reference>
<accession>A0A0S3SS84</accession>
<dbReference type="PANTHER" id="PTHR32444:SF63">
    <property type="entry name" value="G-TYPE LECTIN S-RECEPTOR-LIKE SERINE_THREONINE-PROTEIN KINASE RKS1"/>
    <property type="match status" value="1"/>
</dbReference>